<evidence type="ECO:0000313" key="10">
    <source>
        <dbReference type="EMBL" id="SFV22289.1"/>
    </source>
</evidence>
<proteinExistence type="inferred from homology"/>
<gene>
    <name evidence="5" type="primary">proC</name>
    <name evidence="10" type="ORF">SAMN04487966_103298</name>
</gene>
<comment type="function">
    <text evidence="4 5">Catalyzes the reduction of 1-pyrroline-5-carboxylate (PCA) to L-proline.</text>
</comment>
<keyword evidence="5" id="KW-0641">Proline biosynthesis</keyword>
<dbReference type="FunFam" id="1.10.3730.10:FF:000001">
    <property type="entry name" value="Pyrroline-5-carboxylate reductase"/>
    <property type="match status" value="1"/>
</dbReference>
<keyword evidence="11" id="KW-1185">Reference proteome</keyword>
<keyword evidence="5" id="KW-0028">Amino-acid biosynthesis</keyword>
<feature type="binding site" evidence="7">
    <location>
        <position position="64"/>
    </location>
    <ligand>
        <name>NADPH</name>
        <dbReference type="ChEBI" id="CHEBI:57783"/>
    </ligand>
</feature>
<organism evidence="10 11">
    <name type="scientific">Micrococcus terreus</name>
    <dbReference type="NCBI Taxonomy" id="574650"/>
    <lineage>
        <taxon>Bacteria</taxon>
        <taxon>Bacillati</taxon>
        <taxon>Actinomycetota</taxon>
        <taxon>Actinomycetes</taxon>
        <taxon>Micrococcales</taxon>
        <taxon>Micrococcaceae</taxon>
        <taxon>Micrococcus</taxon>
    </lineage>
</organism>
<protein>
    <recommendedName>
        <fullName evidence="5 6">Pyrroline-5-carboxylate reductase</fullName>
        <shortName evidence="5">P5C reductase</shortName>
        <shortName evidence="5">P5CR</shortName>
        <ecNumber evidence="5 6">1.5.1.2</ecNumber>
    </recommendedName>
    <alternativeName>
        <fullName evidence="5">PCA reductase</fullName>
    </alternativeName>
</protein>
<evidence type="ECO:0000259" key="9">
    <source>
        <dbReference type="Pfam" id="PF14748"/>
    </source>
</evidence>
<dbReference type="Gene3D" id="1.10.3730.10">
    <property type="entry name" value="ProC C-terminal domain-like"/>
    <property type="match status" value="1"/>
</dbReference>
<dbReference type="HAMAP" id="MF_01925">
    <property type="entry name" value="P5C_reductase"/>
    <property type="match status" value="1"/>
</dbReference>
<dbReference type="Pfam" id="PF14748">
    <property type="entry name" value="P5CR_dimer"/>
    <property type="match status" value="1"/>
</dbReference>
<dbReference type="InterPro" id="IPR008927">
    <property type="entry name" value="6-PGluconate_DH-like_C_sf"/>
</dbReference>
<dbReference type="OrthoDB" id="9805754at2"/>
<dbReference type="InterPro" id="IPR000304">
    <property type="entry name" value="Pyrroline-COOH_reductase"/>
</dbReference>
<dbReference type="STRING" id="574650.SAMN04487966_103298"/>
<dbReference type="EC" id="1.5.1.2" evidence="5 6"/>
<dbReference type="NCBIfam" id="TIGR00112">
    <property type="entry name" value="proC"/>
    <property type="match status" value="1"/>
</dbReference>
<evidence type="ECO:0000256" key="4">
    <source>
        <dbReference type="ARBA" id="ARBA00058118"/>
    </source>
</evidence>
<sequence>MTDHARVSFLGLGNMNGAILAGYLAGGADPSTVTATVHTPEKAEPAAQKYGVQVSASGADQKANQQASASADVVLLGVKPKGILALCREISDALHPETVVVSVAAGVSREAMEQNLPEGQPVVRTMPNTPLTVGSGVVGVAPGPTVTAEQLESVKAVFAESGLVVEVEEDQLSAVVATAGSAPAYVFLLAELIAAHGAELGLDRADAEAMAAATVKGAGLMLTRGEETAETLRKNVMSPGGTTEKAVESFLAGGLPDLVARAMDAAAARDREMSEEFTD</sequence>
<dbReference type="UniPathway" id="UPA00098">
    <property type="reaction ID" value="UER00361"/>
</dbReference>
<dbReference type="GO" id="GO:0005737">
    <property type="term" value="C:cytoplasm"/>
    <property type="evidence" value="ECO:0007669"/>
    <property type="project" value="UniProtKB-SubCell"/>
</dbReference>
<evidence type="ECO:0000256" key="3">
    <source>
        <dbReference type="ARBA" id="ARBA00023002"/>
    </source>
</evidence>
<dbReference type="GO" id="GO:0004735">
    <property type="term" value="F:pyrroline-5-carboxylate reductase activity"/>
    <property type="evidence" value="ECO:0007669"/>
    <property type="project" value="UniProtKB-UniRule"/>
</dbReference>
<feature type="binding site" evidence="7">
    <location>
        <begin position="10"/>
        <end position="15"/>
    </location>
    <ligand>
        <name>NADP(+)</name>
        <dbReference type="ChEBI" id="CHEBI:58349"/>
    </ligand>
</feature>
<dbReference type="InterPro" id="IPR028939">
    <property type="entry name" value="P5C_Rdtase_cat_N"/>
</dbReference>
<evidence type="ECO:0000256" key="7">
    <source>
        <dbReference type="PIRSR" id="PIRSR000193-1"/>
    </source>
</evidence>
<dbReference type="Gene3D" id="3.40.50.720">
    <property type="entry name" value="NAD(P)-binding Rossmann-like Domain"/>
    <property type="match status" value="1"/>
</dbReference>
<dbReference type="PIRSF" id="PIRSF000193">
    <property type="entry name" value="Pyrrol-5-carb_rd"/>
    <property type="match status" value="1"/>
</dbReference>
<keyword evidence="5" id="KW-0963">Cytoplasm</keyword>
<evidence type="ECO:0000256" key="1">
    <source>
        <dbReference type="ARBA" id="ARBA00005525"/>
    </source>
</evidence>
<evidence type="ECO:0000259" key="8">
    <source>
        <dbReference type="Pfam" id="PF03807"/>
    </source>
</evidence>
<evidence type="ECO:0000256" key="5">
    <source>
        <dbReference type="HAMAP-Rule" id="MF_01925"/>
    </source>
</evidence>
<comment type="subcellular location">
    <subcellularLocation>
        <location evidence="5">Cytoplasm</location>
    </subcellularLocation>
</comment>
<comment type="catalytic activity">
    <reaction evidence="5">
        <text>L-proline + NAD(+) = (S)-1-pyrroline-5-carboxylate + NADH + 2 H(+)</text>
        <dbReference type="Rhea" id="RHEA:14105"/>
        <dbReference type="ChEBI" id="CHEBI:15378"/>
        <dbReference type="ChEBI" id="CHEBI:17388"/>
        <dbReference type="ChEBI" id="CHEBI:57540"/>
        <dbReference type="ChEBI" id="CHEBI:57945"/>
        <dbReference type="ChEBI" id="CHEBI:60039"/>
        <dbReference type="EC" id="1.5.1.2"/>
    </reaction>
</comment>
<reference evidence="10 11" key="1">
    <citation type="submission" date="2016-10" db="EMBL/GenBank/DDBJ databases">
        <authorList>
            <person name="de Groot N.N."/>
        </authorList>
    </citation>
    <scope>NUCLEOTIDE SEQUENCE [LARGE SCALE GENOMIC DNA]</scope>
    <source>
        <strain evidence="10 11">CGMCC 1.7054</strain>
    </source>
</reference>
<comment type="pathway">
    <text evidence="5">Amino-acid biosynthesis; L-proline biosynthesis; L-proline from L-glutamate 5-semialdehyde: step 1/1.</text>
</comment>
<feature type="domain" description="Pyrroline-5-carboxylate reductase dimerisation" evidence="9">
    <location>
        <begin position="169"/>
        <end position="273"/>
    </location>
</feature>
<dbReference type="InterPro" id="IPR036291">
    <property type="entry name" value="NAD(P)-bd_dom_sf"/>
</dbReference>
<dbReference type="Proteomes" id="UP000198881">
    <property type="component" value="Unassembled WGS sequence"/>
</dbReference>
<dbReference type="PANTHER" id="PTHR11645">
    <property type="entry name" value="PYRROLINE-5-CARBOXYLATE REDUCTASE"/>
    <property type="match status" value="1"/>
</dbReference>
<dbReference type="EMBL" id="FPCG01000003">
    <property type="protein sequence ID" value="SFV22289.1"/>
    <property type="molecule type" value="Genomic_DNA"/>
</dbReference>
<evidence type="ECO:0000256" key="2">
    <source>
        <dbReference type="ARBA" id="ARBA00022857"/>
    </source>
</evidence>
<dbReference type="AlphaFoldDB" id="A0A1I7MKB2"/>
<dbReference type="SUPFAM" id="SSF48179">
    <property type="entry name" value="6-phosphogluconate dehydrogenase C-terminal domain-like"/>
    <property type="match status" value="1"/>
</dbReference>
<keyword evidence="3 5" id="KW-0560">Oxidoreductase</keyword>
<comment type="catalytic activity">
    <reaction evidence="5">
        <text>L-proline + NADP(+) = (S)-1-pyrroline-5-carboxylate + NADPH + 2 H(+)</text>
        <dbReference type="Rhea" id="RHEA:14109"/>
        <dbReference type="ChEBI" id="CHEBI:15378"/>
        <dbReference type="ChEBI" id="CHEBI:17388"/>
        <dbReference type="ChEBI" id="CHEBI:57783"/>
        <dbReference type="ChEBI" id="CHEBI:58349"/>
        <dbReference type="ChEBI" id="CHEBI:60039"/>
        <dbReference type="EC" id="1.5.1.2"/>
    </reaction>
</comment>
<dbReference type="Pfam" id="PF03807">
    <property type="entry name" value="F420_oxidored"/>
    <property type="match status" value="1"/>
</dbReference>
<dbReference type="GO" id="GO:0055129">
    <property type="term" value="P:L-proline biosynthetic process"/>
    <property type="evidence" value="ECO:0007669"/>
    <property type="project" value="UniProtKB-UniRule"/>
</dbReference>
<dbReference type="PANTHER" id="PTHR11645:SF0">
    <property type="entry name" value="PYRROLINE-5-CARBOXYLATE REDUCTASE 3"/>
    <property type="match status" value="1"/>
</dbReference>
<comment type="similarity">
    <text evidence="1 5">Belongs to the pyrroline-5-carboxylate reductase family.</text>
</comment>
<keyword evidence="2 5" id="KW-0521">NADP</keyword>
<accession>A0A1I7MKB2</accession>
<dbReference type="SUPFAM" id="SSF51735">
    <property type="entry name" value="NAD(P)-binding Rossmann-fold domains"/>
    <property type="match status" value="1"/>
</dbReference>
<dbReference type="RefSeq" id="WP_091696001.1">
    <property type="nucleotide sequence ID" value="NZ_FPCG01000003.1"/>
</dbReference>
<dbReference type="InterPro" id="IPR029036">
    <property type="entry name" value="P5CR_dimer"/>
</dbReference>
<name>A0A1I7MKB2_9MICC</name>
<evidence type="ECO:0000256" key="6">
    <source>
        <dbReference type="NCBIfam" id="TIGR00112"/>
    </source>
</evidence>
<feature type="domain" description="Pyrroline-5-carboxylate reductase catalytic N-terminal" evidence="8">
    <location>
        <begin position="6"/>
        <end position="106"/>
    </location>
</feature>
<evidence type="ECO:0000313" key="11">
    <source>
        <dbReference type="Proteomes" id="UP000198881"/>
    </source>
</evidence>